<dbReference type="GO" id="GO:0003677">
    <property type="term" value="F:DNA binding"/>
    <property type="evidence" value="ECO:0007669"/>
    <property type="project" value="InterPro"/>
</dbReference>
<dbReference type="PROSITE" id="PS50943">
    <property type="entry name" value="HTH_CROC1"/>
    <property type="match status" value="1"/>
</dbReference>
<evidence type="ECO:0000313" key="4">
    <source>
        <dbReference type="EMBL" id="SNQ51879.1"/>
    </source>
</evidence>
<dbReference type="InterPro" id="IPR010982">
    <property type="entry name" value="Lambda_DNA-bd_dom_sf"/>
</dbReference>
<feature type="transmembrane region" description="Helical" evidence="2">
    <location>
        <begin position="165"/>
        <end position="185"/>
    </location>
</feature>
<feature type="region of interest" description="Disordered" evidence="1">
    <location>
        <begin position="131"/>
        <end position="160"/>
    </location>
</feature>
<protein>
    <recommendedName>
        <fullName evidence="3">HTH cro/C1-type domain-containing protein</fullName>
    </recommendedName>
</protein>
<keyword evidence="2" id="KW-0472">Membrane</keyword>
<evidence type="ECO:0000256" key="2">
    <source>
        <dbReference type="SAM" id="Phobius"/>
    </source>
</evidence>
<dbReference type="EMBL" id="FZMO01000552">
    <property type="protein sequence ID" value="SNQ51879.1"/>
    <property type="molecule type" value="Genomic_DNA"/>
</dbReference>
<feature type="domain" description="HTH cro/C1-type" evidence="3">
    <location>
        <begin position="18"/>
        <end position="53"/>
    </location>
</feature>
<accession>A0A2I2L1U5</accession>
<dbReference type="Proteomes" id="UP000234331">
    <property type="component" value="Unassembled WGS sequence"/>
</dbReference>
<dbReference type="Pfam" id="PF13560">
    <property type="entry name" value="HTH_31"/>
    <property type="match status" value="1"/>
</dbReference>
<dbReference type="SMART" id="SM00530">
    <property type="entry name" value="HTH_XRE"/>
    <property type="match status" value="1"/>
</dbReference>
<gene>
    <name evidence="4" type="ORF">FRACA_840017</name>
</gene>
<feature type="region of interest" description="Disordered" evidence="1">
    <location>
        <begin position="85"/>
        <end position="107"/>
    </location>
</feature>
<keyword evidence="2" id="KW-0812">Transmembrane</keyword>
<sequence length="300" mass="31389">MSVQSFVTEVRRIVGSTGMTQRQLAGRLHVSPAQANRYLGGRAKISSQQLDKIFDLGQVVPEERARIRRLWQQACAAGIEVFSAGSPSAEDGRPVDAGDPLGESDATVTAPAPAPATLMDTGVEVLAPDLPGGKAAGADVGRPGATRGAEEPPSNRGGPMRWPRWLLGSAVCVLGVGGLVLAGYLTGNAPKAEARPTVATGGTVPGTPSPTATWGAGSAAVPARPACSVWQYRVTRHADMVNEKKMPFATAAEGQDFYRSFDASVPEVRYRYYGTLGVGGPAGYVLQEKLEFVREICGAQ</sequence>
<keyword evidence="2" id="KW-1133">Transmembrane helix</keyword>
<proteinExistence type="predicted"/>
<dbReference type="OrthoDB" id="3423346at2"/>
<evidence type="ECO:0000259" key="3">
    <source>
        <dbReference type="PROSITE" id="PS50943"/>
    </source>
</evidence>
<keyword evidence="5" id="KW-1185">Reference proteome</keyword>
<dbReference type="InterPro" id="IPR001387">
    <property type="entry name" value="Cro/C1-type_HTH"/>
</dbReference>
<organism evidence="4 5">
    <name type="scientific">Frankia canadensis</name>
    <dbReference type="NCBI Taxonomy" id="1836972"/>
    <lineage>
        <taxon>Bacteria</taxon>
        <taxon>Bacillati</taxon>
        <taxon>Actinomycetota</taxon>
        <taxon>Actinomycetes</taxon>
        <taxon>Frankiales</taxon>
        <taxon>Frankiaceae</taxon>
        <taxon>Frankia</taxon>
    </lineage>
</organism>
<dbReference type="AlphaFoldDB" id="A0A2I2L1U5"/>
<evidence type="ECO:0000313" key="5">
    <source>
        <dbReference type="Proteomes" id="UP000234331"/>
    </source>
</evidence>
<name>A0A2I2L1U5_9ACTN</name>
<reference evidence="4 5" key="1">
    <citation type="submission" date="2017-06" db="EMBL/GenBank/DDBJ databases">
        <authorList>
            <person name="Kim H.J."/>
            <person name="Triplett B.A."/>
        </authorList>
    </citation>
    <scope>NUCLEOTIDE SEQUENCE [LARGE SCALE GENOMIC DNA]</scope>
    <source>
        <strain evidence="4">FRACA_ARgP5</strain>
    </source>
</reference>
<dbReference type="SUPFAM" id="SSF47413">
    <property type="entry name" value="lambda repressor-like DNA-binding domains"/>
    <property type="match status" value="1"/>
</dbReference>
<dbReference type="CDD" id="cd00093">
    <property type="entry name" value="HTH_XRE"/>
    <property type="match status" value="1"/>
</dbReference>
<evidence type="ECO:0000256" key="1">
    <source>
        <dbReference type="SAM" id="MobiDB-lite"/>
    </source>
</evidence>